<feature type="region of interest" description="Disordered" evidence="4">
    <location>
        <begin position="354"/>
        <end position="378"/>
    </location>
</feature>
<dbReference type="PANTHER" id="PTHR42781:SF4">
    <property type="entry name" value="SPERMIDINE_PUTRESCINE IMPORT ATP-BINDING PROTEIN POTA"/>
    <property type="match status" value="1"/>
</dbReference>
<accession>A0ABP4QJA0</accession>
<dbReference type="GO" id="GO:0005524">
    <property type="term" value="F:ATP binding"/>
    <property type="evidence" value="ECO:0007669"/>
    <property type="project" value="UniProtKB-KW"/>
</dbReference>
<dbReference type="SUPFAM" id="SSF52540">
    <property type="entry name" value="P-loop containing nucleoside triphosphate hydrolases"/>
    <property type="match status" value="1"/>
</dbReference>
<dbReference type="InterPro" id="IPR003439">
    <property type="entry name" value="ABC_transporter-like_ATP-bd"/>
</dbReference>
<evidence type="ECO:0000256" key="3">
    <source>
        <dbReference type="ARBA" id="ARBA00022840"/>
    </source>
</evidence>
<dbReference type="SMART" id="SM00382">
    <property type="entry name" value="AAA"/>
    <property type="match status" value="1"/>
</dbReference>
<dbReference type="Gene3D" id="3.40.50.300">
    <property type="entry name" value="P-loop containing nucleotide triphosphate hydrolases"/>
    <property type="match status" value="1"/>
</dbReference>
<dbReference type="PANTHER" id="PTHR42781">
    <property type="entry name" value="SPERMIDINE/PUTRESCINE IMPORT ATP-BINDING PROTEIN POTA"/>
    <property type="match status" value="1"/>
</dbReference>
<sequence length="378" mass="39910">MGGPSAGGAMSRREAESGRSAGIGCRDLCVRAGDRELLSVPELDVASGRTLAVLGPNGAGKSTLLRALGLLSSHRVSGRILLDGRPATRPLMRHAIAAVLQRPILRRGTVAANVISGLRFRGMSRREARLRAWPWMEALGLVPFADRDVRGLSIGEAQRVSITRALAVGPKVLLLDEPFTGLDSTTRADLIADLRAALSGRPTATIMVTHDRQEALALAEDTALLIGGRIRQHGPTTEVLDHPSDADTARLLGYTNLLPPALTGRPHPLVARPEHTHLILDPPDFVAGQGDDDVRPVAGTLRRTVALGIATRVDVDTVAGSLTCLHPGDLLGGSLPPVGGDVRVRVRQARALDGADGNGWTAGVRSDAPHPETRRRPG</sequence>
<gene>
    <name evidence="6" type="ORF">GCM10009733_000880</name>
</gene>
<keyword evidence="2" id="KW-0547">Nucleotide-binding</keyword>
<dbReference type="EMBL" id="BAAAMU010000001">
    <property type="protein sequence ID" value="GAA1608580.1"/>
    <property type="molecule type" value="Genomic_DNA"/>
</dbReference>
<dbReference type="Pfam" id="PF00005">
    <property type="entry name" value="ABC_tran"/>
    <property type="match status" value="1"/>
</dbReference>
<evidence type="ECO:0000256" key="1">
    <source>
        <dbReference type="ARBA" id="ARBA00022448"/>
    </source>
</evidence>
<feature type="domain" description="ABC transporter" evidence="5">
    <location>
        <begin position="23"/>
        <end position="252"/>
    </location>
</feature>
<dbReference type="InterPro" id="IPR027417">
    <property type="entry name" value="P-loop_NTPase"/>
</dbReference>
<dbReference type="PROSITE" id="PS50893">
    <property type="entry name" value="ABC_TRANSPORTER_2"/>
    <property type="match status" value="1"/>
</dbReference>
<dbReference type="InterPro" id="IPR003593">
    <property type="entry name" value="AAA+_ATPase"/>
</dbReference>
<evidence type="ECO:0000256" key="4">
    <source>
        <dbReference type="SAM" id="MobiDB-lite"/>
    </source>
</evidence>
<keyword evidence="7" id="KW-1185">Reference proteome</keyword>
<dbReference type="Proteomes" id="UP001500064">
    <property type="component" value="Unassembled WGS sequence"/>
</dbReference>
<evidence type="ECO:0000256" key="2">
    <source>
        <dbReference type="ARBA" id="ARBA00022741"/>
    </source>
</evidence>
<evidence type="ECO:0000313" key="6">
    <source>
        <dbReference type="EMBL" id="GAA1608580.1"/>
    </source>
</evidence>
<keyword evidence="3 6" id="KW-0067">ATP-binding</keyword>
<proteinExistence type="predicted"/>
<organism evidence="6 7">
    <name type="scientific">Nonomuraea maheshkhaliensis</name>
    <dbReference type="NCBI Taxonomy" id="419590"/>
    <lineage>
        <taxon>Bacteria</taxon>
        <taxon>Bacillati</taxon>
        <taxon>Actinomycetota</taxon>
        <taxon>Actinomycetes</taxon>
        <taxon>Streptosporangiales</taxon>
        <taxon>Streptosporangiaceae</taxon>
        <taxon>Nonomuraea</taxon>
    </lineage>
</organism>
<comment type="caution">
    <text evidence="6">The sequence shown here is derived from an EMBL/GenBank/DDBJ whole genome shotgun (WGS) entry which is preliminary data.</text>
</comment>
<evidence type="ECO:0000259" key="5">
    <source>
        <dbReference type="PROSITE" id="PS50893"/>
    </source>
</evidence>
<evidence type="ECO:0000313" key="7">
    <source>
        <dbReference type="Proteomes" id="UP001500064"/>
    </source>
</evidence>
<name>A0ABP4QJA0_9ACTN</name>
<protein>
    <submittedName>
        <fullName evidence="6">ABC transporter ATP-binding protein</fullName>
    </submittedName>
</protein>
<reference evidence="7" key="1">
    <citation type="journal article" date="2019" name="Int. J. Syst. Evol. Microbiol.">
        <title>The Global Catalogue of Microorganisms (GCM) 10K type strain sequencing project: providing services to taxonomists for standard genome sequencing and annotation.</title>
        <authorList>
            <consortium name="The Broad Institute Genomics Platform"/>
            <consortium name="The Broad Institute Genome Sequencing Center for Infectious Disease"/>
            <person name="Wu L."/>
            <person name="Ma J."/>
        </authorList>
    </citation>
    <scope>NUCLEOTIDE SEQUENCE [LARGE SCALE GENOMIC DNA]</scope>
    <source>
        <strain evidence="7">JCM 13929</strain>
    </source>
</reference>
<feature type="compositionally biased region" description="Basic and acidic residues" evidence="4">
    <location>
        <begin position="367"/>
        <end position="378"/>
    </location>
</feature>
<keyword evidence="1" id="KW-0813">Transport</keyword>
<dbReference type="InterPro" id="IPR050093">
    <property type="entry name" value="ABC_SmlMolc_Importer"/>
</dbReference>